<reference evidence="9" key="1">
    <citation type="submission" date="2017-03" db="EMBL/GenBank/DDBJ databases">
        <title>Genomes of endolithic fungi from Antarctica.</title>
        <authorList>
            <person name="Coleine C."/>
            <person name="Masonjones S."/>
            <person name="Stajich J.E."/>
        </authorList>
    </citation>
    <scope>NUCLEOTIDE SEQUENCE [LARGE SCALE GENOMIC DNA]</scope>
    <source>
        <strain evidence="9">CCFEE 5527</strain>
    </source>
</reference>
<dbReference type="InterPro" id="IPR019400">
    <property type="entry name" value="Peptidase_C65_otubain"/>
</dbReference>
<evidence type="ECO:0000313" key="8">
    <source>
        <dbReference type="EMBL" id="OQN96520.1"/>
    </source>
</evidence>
<accession>A0A1V8SC76</accession>
<dbReference type="CDD" id="cd22749">
    <property type="entry name" value="Otubain_C65"/>
    <property type="match status" value="1"/>
</dbReference>
<dbReference type="Pfam" id="PF10275">
    <property type="entry name" value="Peptidase_C65"/>
    <property type="match status" value="1"/>
</dbReference>
<dbReference type="GO" id="GO:0004843">
    <property type="term" value="F:cysteine-type deubiquitinase activity"/>
    <property type="evidence" value="ECO:0007669"/>
    <property type="project" value="UniProtKB-EC"/>
</dbReference>
<comment type="caution">
    <text evidence="8">The sequence shown here is derived from an EMBL/GenBank/DDBJ whole genome shotgun (WGS) entry which is preliminary data.</text>
</comment>
<evidence type="ECO:0000256" key="2">
    <source>
        <dbReference type="ARBA" id="ARBA00012759"/>
    </source>
</evidence>
<dbReference type="OrthoDB" id="18915at2759"/>
<dbReference type="GO" id="GO:0071108">
    <property type="term" value="P:protein K48-linked deubiquitination"/>
    <property type="evidence" value="ECO:0007669"/>
    <property type="project" value="TreeGrafter"/>
</dbReference>
<sequence length="481" mass="54024">MATPAPQITDEELAQMQQASAEWQPEIEGPLVGQRQSTSNITAEYARADPVYRIKTAALPQKYSHYRTVRGDGRCGWRAIAFGYLERLLYIGDSGRILMEEARLRSLNNVVAQSGMEMFLIEDFADEWFQLMRTLSVAVDQGSGDEVLAEAFADENVQNCLITHLRTLTTAWMLTRSENYLGYMVGQTVKQYTDEHITPHGAEIDHLGMSALQDLLLNPAGFALEVMYLDRSEGNEPNMHRFDPLNGITEATIRLLYRPGHYDLLYKLEDVPPPPTPIATYLQFSSSLYHDPAQLSSQCADFQDIPDFITTIPGMSFAQPHPGWMTSNRCGIDFLTPGISHQTYAPPVAPTPQPQIQPHAVIQPQYVPTTPSSLSITPPEHHTHGLAIRTVPHVNYPAMHAPPMQPPSFSSDGPFRPSMWERYPHVQATSGNTFQTSIMRNSHFNTAHFLNADFQPEEWKPDDEYETTAPINNKGRHKSFG</sequence>
<evidence type="ECO:0000313" key="9">
    <source>
        <dbReference type="Proteomes" id="UP000192596"/>
    </source>
</evidence>
<keyword evidence="6" id="KW-0788">Thiol protease</keyword>
<evidence type="ECO:0000256" key="7">
    <source>
        <dbReference type="SAM" id="MobiDB-lite"/>
    </source>
</evidence>
<dbReference type="EMBL" id="NAJO01000065">
    <property type="protein sequence ID" value="OQN96520.1"/>
    <property type="molecule type" value="Genomic_DNA"/>
</dbReference>
<dbReference type="InterPro" id="IPR038765">
    <property type="entry name" value="Papain-like_cys_pep_sf"/>
</dbReference>
<dbReference type="GO" id="GO:0006508">
    <property type="term" value="P:proteolysis"/>
    <property type="evidence" value="ECO:0007669"/>
    <property type="project" value="UniProtKB-KW"/>
</dbReference>
<dbReference type="STRING" id="1507870.A0A1V8SC76"/>
<dbReference type="InParanoid" id="A0A1V8SC76"/>
<dbReference type="GO" id="GO:0005634">
    <property type="term" value="C:nucleus"/>
    <property type="evidence" value="ECO:0007669"/>
    <property type="project" value="TreeGrafter"/>
</dbReference>
<evidence type="ECO:0000256" key="1">
    <source>
        <dbReference type="ARBA" id="ARBA00000707"/>
    </source>
</evidence>
<keyword evidence="4" id="KW-0833">Ubl conjugation pathway</keyword>
<gene>
    <name evidence="8" type="ORF">B0A48_17093</name>
</gene>
<evidence type="ECO:0000256" key="6">
    <source>
        <dbReference type="ARBA" id="ARBA00022807"/>
    </source>
</evidence>
<keyword evidence="5" id="KW-0378">Hydrolase</keyword>
<evidence type="ECO:0000256" key="4">
    <source>
        <dbReference type="ARBA" id="ARBA00022786"/>
    </source>
</evidence>
<dbReference type="InterPro" id="IPR042468">
    <property type="entry name" value="Peptidase_C65_otubain_sub1"/>
</dbReference>
<dbReference type="Gene3D" id="1.20.1300.20">
    <property type="entry name" value="Peptidase C65 Otubain, subdomain 2"/>
    <property type="match status" value="1"/>
</dbReference>
<dbReference type="EC" id="3.4.19.12" evidence="2"/>
<proteinExistence type="predicted"/>
<keyword evidence="3" id="KW-0645">Protease</keyword>
<organism evidence="8 9">
    <name type="scientific">Cryoendolithus antarcticus</name>
    <dbReference type="NCBI Taxonomy" id="1507870"/>
    <lineage>
        <taxon>Eukaryota</taxon>
        <taxon>Fungi</taxon>
        <taxon>Dikarya</taxon>
        <taxon>Ascomycota</taxon>
        <taxon>Pezizomycotina</taxon>
        <taxon>Dothideomycetes</taxon>
        <taxon>Dothideomycetidae</taxon>
        <taxon>Cladosporiales</taxon>
        <taxon>Cladosporiaceae</taxon>
        <taxon>Cryoendolithus</taxon>
    </lineage>
</organism>
<feature type="region of interest" description="Disordered" evidence="7">
    <location>
        <begin position="461"/>
        <end position="481"/>
    </location>
</feature>
<dbReference type="GO" id="GO:0043130">
    <property type="term" value="F:ubiquitin binding"/>
    <property type="evidence" value="ECO:0007669"/>
    <property type="project" value="TreeGrafter"/>
</dbReference>
<dbReference type="PANTHER" id="PTHR12931">
    <property type="entry name" value="UBIQUITIN THIOLESTERASE PROTEIN OTUB"/>
    <property type="match status" value="1"/>
</dbReference>
<dbReference type="Gene3D" id="3.30.200.60">
    <property type="entry name" value="Peptidase C65 Otubain, subdomain 1"/>
    <property type="match status" value="1"/>
</dbReference>
<evidence type="ECO:0000256" key="3">
    <source>
        <dbReference type="ARBA" id="ARBA00022670"/>
    </source>
</evidence>
<comment type="catalytic activity">
    <reaction evidence="1">
        <text>Thiol-dependent hydrolysis of ester, thioester, amide, peptide and isopeptide bonds formed by the C-terminal Gly of ubiquitin (a 76-residue protein attached to proteins as an intracellular targeting signal).</text>
        <dbReference type="EC" id="3.4.19.12"/>
    </reaction>
</comment>
<dbReference type="AlphaFoldDB" id="A0A1V8SC76"/>
<dbReference type="Proteomes" id="UP000192596">
    <property type="component" value="Unassembled WGS sequence"/>
</dbReference>
<dbReference type="InterPro" id="IPR042467">
    <property type="entry name" value="Peptidase_C65_otubain_sub2"/>
</dbReference>
<name>A0A1V8SC76_9PEZI</name>
<evidence type="ECO:0000256" key="5">
    <source>
        <dbReference type="ARBA" id="ARBA00022801"/>
    </source>
</evidence>
<protein>
    <recommendedName>
        <fullName evidence="2">ubiquitinyl hydrolase 1</fullName>
        <ecNumber evidence="2">3.4.19.12</ecNumber>
    </recommendedName>
</protein>
<dbReference type="PANTHER" id="PTHR12931:SF15">
    <property type="entry name" value="UBIQUITIN THIOESTERASE OTUBAIN-LIKE"/>
    <property type="match status" value="1"/>
</dbReference>
<dbReference type="SUPFAM" id="SSF54001">
    <property type="entry name" value="Cysteine proteinases"/>
    <property type="match status" value="1"/>
</dbReference>
<keyword evidence="9" id="KW-1185">Reference proteome</keyword>